<protein>
    <submittedName>
        <fullName evidence="1">Uncharacterized protein</fullName>
    </submittedName>
</protein>
<keyword evidence="2" id="KW-1185">Reference proteome</keyword>
<dbReference type="EMBL" id="JAWDGP010007407">
    <property type="protein sequence ID" value="KAK3720280.1"/>
    <property type="molecule type" value="Genomic_DNA"/>
</dbReference>
<sequence>MHRGREILNSHRATVASGNGTTCLPGCYRRGHSLSRPHLAAKGGGKDYCPSHTRESSSYHRALSPRLLVCRGRGGSVTRHRPSPVTADTICPTDLVQESLEADSPGAAGAYCYSNGSISITRYQPDSN</sequence>
<evidence type="ECO:0000313" key="1">
    <source>
        <dbReference type="EMBL" id="KAK3720280.1"/>
    </source>
</evidence>
<accession>A0AAE1CNJ5</accession>
<dbReference type="Proteomes" id="UP001283361">
    <property type="component" value="Unassembled WGS sequence"/>
</dbReference>
<evidence type="ECO:0000313" key="2">
    <source>
        <dbReference type="Proteomes" id="UP001283361"/>
    </source>
</evidence>
<reference evidence="1" key="1">
    <citation type="journal article" date="2023" name="G3 (Bethesda)">
        <title>A reference genome for the long-term kleptoplast-retaining sea slug Elysia crispata morphotype clarki.</title>
        <authorList>
            <person name="Eastman K.E."/>
            <person name="Pendleton A.L."/>
            <person name="Shaikh M.A."/>
            <person name="Suttiyut T."/>
            <person name="Ogas R."/>
            <person name="Tomko P."/>
            <person name="Gavelis G."/>
            <person name="Widhalm J.R."/>
            <person name="Wisecaver J.H."/>
        </authorList>
    </citation>
    <scope>NUCLEOTIDE SEQUENCE</scope>
    <source>
        <strain evidence="1">ECLA1</strain>
    </source>
</reference>
<dbReference type="AlphaFoldDB" id="A0AAE1CNJ5"/>
<organism evidence="1 2">
    <name type="scientific">Elysia crispata</name>
    <name type="common">lettuce slug</name>
    <dbReference type="NCBI Taxonomy" id="231223"/>
    <lineage>
        <taxon>Eukaryota</taxon>
        <taxon>Metazoa</taxon>
        <taxon>Spiralia</taxon>
        <taxon>Lophotrochozoa</taxon>
        <taxon>Mollusca</taxon>
        <taxon>Gastropoda</taxon>
        <taxon>Heterobranchia</taxon>
        <taxon>Euthyneura</taxon>
        <taxon>Panpulmonata</taxon>
        <taxon>Sacoglossa</taxon>
        <taxon>Placobranchoidea</taxon>
        <taxon>Plakobranchidae</taxon>
        <taxon>Elysia</taxon>
    </lineage>
</organism>
<gene>
    <name evidence="1" type="ORF">RRG08_007901</name>
</gene>
<proteinExistence type="predicted"/>
<name>A0AAE1CNJ5_9GAST</name>
<comment type="caution">
    <text evidence="1">The sequence shown here is derived from an EMBL/GenBank/DDBJ whole genome shotgun (WGS) entry which is preliminary data.</text>
</comment>